<keyword evidence="1" id="KW-0732">Signal</keyword>
<keyword evidence="3" id="KW-1185">Reference proteome</keyword>
<dbReference type="Proteomes" id="UP000696280">
    <property type="component" value="Unassembled WGS sequence"/>
</dbReference>
<evidence type="ECO:0000313" key="3">
    <source>
        <dbReference type="Proteomes" id="UP000696280"/>
    </source>
</evidence>
<proteinExistence type="predicted"/>
<protein>
    <submittedName>
        <fullName evidence="2">Uncharacterized protein</fullName>
    </submittedName>
</protein>
<evidence type="ECO:0000256" key="1">
    <source>
        <dbReference type="SAM" id="SignalP"/>
    </source>
</evidence>
<accession>A0A9N9L895</accession>
<dbReference type="AlphaFoldDB" id="A0A9N9L895"/>
<gene>
    <name evidence="2" type="ORF">HYFRA_00005299</name>
</gene>
<dbReference type="EMBL" id="CAJVRL010000127">
    <property type="protein sequence ID" value="CAG8962245.1"/>
    <property type="molecule type" value="Genomic_DNA"/>
</dbReference>
<feature type="chain" id="PRO_5040270209" evidence="1">
    <location>
        <begin position="25"/>
        <end position="265"/>
    </location>
</feature>
<organism evidence="2 3">
    <name type="scientific">Hymenoscyphus fraxineus</name>
    <dbReference type="NCBI Taxonomy" id="746836"/>
    <lineage>
        <taxon>Eukaryota</taxon>
        <taxon>Fungi</taxon>
        <taxon>Dikarya</taxon>
        <taxon>Ascomycota</taxon>
        <taxon>Pezizomycotina</taxon>
        <taxon>Leotiomycetes</taxon>
        <taxon>Helotiales</taxon>
        <taxon>Helotiaceae</taxon>
        <taxon>Hymenoscyphus</taxon>
    </lineage>
</organism>
<evidence type="ECO:0000313" key="2">
    <source>
        <dbReference type="EMBL" id="CAG8962245.1"/>
    </source>
</evidence>
<sequence>MAPRPFGTLLGLLALELFWMVIEEYYLETSSDPAAALLALFRAAILLPKEDILRQRVFAIFFKRNKFVIDKNNVLKFEATPTHLTALVQNAVFDLRLYTCKATFCVESGYSCVCHNLAVMVQSPLRGVSLQNFKSLRHLTIEALNVDMGYDLVTPLVKRLVSHLRLETVSLQFQMVPETRLEVNGGLFYYHLFSFEFDELINTLDDMFDGDILGECSLGSMKLMDSWSMRDLYLRSQYRHHYEEPDSTWIWRADPGRFLEIKEEE</sequence>
<feature type="signal peptide" evidence="1">
    <location>
        <begin position="1"/>
        <end position="24"/>
    </location>
</feature>
<reference evidence="2" key="1">
    <citation type="submission" date="2021-07" db="EMBL/GenBank/DDBJ databases">
        <authorList>
            <person name="Durling M."/>
        </authorList>
    </citation>
    <scope>NUCLEOTIDE SEQUENCE</scope>
</reference>
<name>A0A9N9L895_9HELO</name>
<comment type="caution">
    <text evidence="2">The sequence shown here is derived from an EMBL/GenBank/DDBJ whole genome shotgun (WGS) entry which is preliminary data.</text>
</comment>